<organism evidence="2 3">
    <name type="scientific">Paraphoma chrysanthemicola</name>
    <dbReference type="NCBI Taxonomy" id="798071"/>
    <lineage>
        <taxon>Eukaryota</taxon>
        <taxon>Fungi</taxon>
        <taxon>Dikarya</taxon>
        <taxon>Ascomycota</taxon>
        <taxon>Pezizomycotina</taxon>
        <taxon>Dothideomycetes</taxon>
        <taxon>Pleosporomycetidae</taxon>
        <taxon>Pleosporales</taxon>
        <taxon>Pleosporineae</taxon>
        <taxon>Phaeosphaeriaceae</taxon>
        <taxon>Paraphoma</taxon>
    </lineage>
</organism>
<gene>
    <name evidence="2" type="ORF">FB567DRAFT_610333</name>
</gene>
<name>A0A8K0RF54_9PLEO</name>
<dbReference type="AlphaFoldDB" id="A0A8K0RF54"/>
<dbReference type="EMBL" id="JAGMVJ010000002">
    <property type="protein sequence ID" value="KAH7093743.1"/>
    <property type="molecule type" value="Genomic_DNA"/>
</dbReference>
<comment type="caution">
    <text evidence="2">The sequence shown here is derived from an EMBL/GenBank/DDBJ whole genome shotgun (WGS) entry which is preliminary data.</text>
</comment>
<dbReference type="Proteomes" id="UP000813461">
    <property type="component" value="Unassembled WGS sequence"/>
</dbReference>
<accession>A0A8K0RF54</accession>
<keyword evidence="3" id="KW-1185">Reference proteome</keyword>
<feature type="compositionally biased region" description="Polar residues" evidence="1">
    <location>
        <begin position="54"/>
        <end position="63"/>
    </location>
</feature>
<evidence type="ECO:0000313" key="3">
    <source>
        <dbReference type="Proteomes" id="UP000813461"/>
    </source>
</evidence>
<sequence>MPEQYQSHTILACPVSMAEMALTTRAIAFLTLFTYPGDDVCEVPAEDFYAPRSSYRNSGQNTAAPAGASFDFNDENQPNPWHATESYERRRSERDQYAKVPLEEDIPLRRFADCHDAELEEYLASRAISCGFLTEIDLFLQGHPEIATCVEGRKMLRQLATLPPLEAYKCFLKGYTLPARFVAPSPLAPPPSGLSLAVFPMPSTEYLDGIIRSEYFRLPLDFPYQPLSTKRDPELDEFFDGFEYRHDIIARIDREVRLGMKDLAYGRAVPLALRKLVCYALWGNLVDAYKWFEYSYQGEFMPHRYLPEHVILGHLPKPVNRGAPRPSILTGYRKHGDVRARMARANDQGVDVLDVLIAEYRLALVRKAHRRLEIERLVSEAKQRLENERQRPTGVDIVDLVMDDAVAREHTGRRHGPHHVYSRSRKTYYPGSFGGVSHRARTKRARHTFNSATERRAPGFLQTQAAELRHAKATLLRLYNQENTALARRGTNVRESSLNMIRASRALSERRYVNCLIRYMRDAGRMTSFEATQLQKHFTRERMADLGVSHSNYLLGMYPRELY</sequence>
<protein>
    <submittedName>
        <fullName evidence="2">Uncharacterized protein</fullName>
    </submittedName>
</protein>
<evidence type="ECO:0000313" key="2">
    <source>
        <dbReference type="EMBL" id="KAH7093743.1"/>
    </source>
</evidence>
<dbReference type="OrthoDB" id="3882589at2759"/>
<feature type="region of interest" description="Disordered" evidence="1">
    <location>
        <begin position="54"/>
        <end position="80"/>
    </location>
</feature>
<reference evidence="2" key="1">
    <citation type="journal article" date="2021" name="Nat. Commun.">
        <title>Genetic determinants of endophytism in the Arabidopsis root mycobiome.</title>
        <authorList>
            <person name="Mesny F."/>
            <person name="Miyauchi S."/>
            <person name="Thiergart T."/>
            <person name="Pickel B."/>
            <person name="Atanasova L."/>
            <person name="Karlsson M."/>
            <person name="Huettel B."/>
            <person name="Barry K.W."/>
            <person name="Haridas S."/>
            <person name="Chen C."/>
            <person name="Bauer D."/>
            <person name="Andreopoulos W."/>
            <person name="Pangilinan J."/>
            <person name="LaButti K."/>
            <person name="Riley R."/>
            <person name="Lipzen A."/>
            <person name="Clum A."/>
            <person name="Drula E."/>
            <person name="Henrissat B."/>
            <person name="Kohler A."/>
            <person name="Grigoriev I.V."/>
            <person name="Martin F.M."/>
            <person name="Hacquard S."/>
        </authorList>
    </citation>
    <scope>NUCLEOTIDE SEQUENCE</scope>
    <source>
        <strain evidence="2">MPI-SDFR-AT-0120</strain>
    </source>
</reference>
<evidence type="ECO:0000256" key="1">
    <source>
        <dbReference type="SAM" id="MobiDB-lite"/>
    </source>
</evidence>
<proteinExistence type="predicted"/>